<protein>
    <submittedName>
        <fullName evidence="2">MaoC family dehydratase</fullName>
    </submittedName>
</protein>
<dbReference type="AlphaFoldDB" id="A0A3A3G952"/>
<organism evidence="2 3">
    <name type="scientific">Noviherbaspirillum sedimenti</name>
    <dbReference type="NCBI Taxonomy" id="2320865"/>
    <lineage>
        <taxon>Bacteria</taxon>
        <taxon>Pseudomonadati</taxon>
        <taxon>Pseudomonadota</taxon>
        <taxon>Betaproteobacteria</taxon>
        <taxon>Burkholderiales</taxon>
        <taxon>Oxalobacteraceae</taxon>
        <taxon>Noviherbaspirillum</taxon>
    </lineage>
</organism>
<feature type="domain" description="MaoC-like" evidence="1">
    <location>
        <begin position="23"/>
        <end position="119"/>
    </location>
</feature>
<dbReference type="CDD" id="cd03450">
    <property type="entry name" value="NodN"/>
    <property type="match status" value="1"/>
</dbReference>
<dbReference type="InterPro" id="IPR029069">
    <property type="entry name" value="HotDog_dom_sf"/>
</dbReference>
<accession>A0A3A3G952</accession>
<name>A0A3A3G952_9BURK</name>
<evidence type="ECO:0000259" key="1">
    <source>
        <dbReference type="Pfam" id="PF01575"/>
    </source>
</evidence>
<dbReference type="PANTHER" id="PTHR42993:SF1">
    <property type="entry name" value="MAOC-LIKE DEHYDRATASE DOMAIN-CONTAINING PROTEIN"/>
    <property type="match status" value="1"/>
</dbReference>
<dbReference type="EMBL" id="QYUQ01000002">
    <property type="protein sequence ID" value="RJG04185.1"/>
    <property type="molecule type" value="Genomic_DNA"/>
</dbReference>
<dbReference type="Proteomes" id="UP000266327">
    <property type="component" value="Unassembled WGS sequence"/>
</dbReference>
<dbReference type="InterPro" id="IPR002539">
    <property type="entry name" value="MaoC-like_dom"/>
</dbReference>
<reference evidence="3" key="1">
    <citation type="submission" date="2018-09" db="EMBL/GenBank/DDBJ databases">
        <authorList>
            <person name="Zhu H."/>
        </authorList>
    </citation>
    <scope>NUCLEOTIDE SEQUENCE [LARGE SCALE GENOMIC DNA]</scope>
    <source>
        <strain evidence="3">K1S02-23</strain>
    </source>
</reference>
<dbReference type="PANTHER" id="PTHR42993">
    <property type="entry name" value="MAOC-LIKE DEHYDRATASE DOMAIN-CONTAINING PROTEIN"/>
    <property type="match status" value="1"/>
</dbReference>
<dbReference type="OrthoDB" id="9801735at2"/>
<proteinExistence type="predicted"/>
<evidence type="ECO:0000313" key="3">
    <source>
        <dbReference type="Proteomes" id="UP000266327"/>
    </source>
</evidence>
<gene>
    <name evidence="2" type="ORF">D3878_02870</name>
</gene>
<sequence>MTERTRQTITIDEYRKSIGACGNSSEWLLVTQAMIDEFASITGDDAFIHVDPVRAAKTHFGGTIAHGLLTLSLLTKLMHTAVPVIEGTKMGINYGFDRVRFVTPLPVNSRIRARFDLAEISEPKPRFILVTYMVSVEIKNQQRPTLVARWMLGRWLSK</sequence>
<comment type="caution">
    <text evidence="2">The sequence shown here is derived from an EMBL/GenBank/DDBJ whole genome shotgun (WGS) entry which is preliminary data.</text>
</comment>
<evidence type="ECO:0000313" key="2">
    <source>
        <dbReference type="EMBL" id="RJG04185.1"/>
    </source>
</evidence>
<dbReference type="RefSeq" id="WP_119787663.1">
    <property type="nucleotide sequence ID" value="NZ_QYUQ01000002.1"/>
</dbReference>
<keyword evidence="3" id="KW-1185">Reference proteome</keyword>
<dbReference type="InterPro" id="IPR039375">
    <property type="entry name" value="NodN-like"/>
</dbReference>
<dbReference type="Gene3D" id="3.10.129.10">
    <property type="entry name" value="Hotdog Thioesterase"/>
    <property type="match status" value="1"/>
</dbReference>
<dbReference type="Pfam" id="PF01575">
    <property type="entry name" value="MaoC_dehydratas"/>
    <property type="match status" value="1"/>
</dbReference>
<dbReference type="SUPFAM" id="SSF54637">
    <property type="entry name" value="Thioesterase/thiol ester dehydrase-isomerase"/>
    <property type="match status" value="1"/>
</dbReference>